<dbReference type="RefSeq" id="WP_190891708.1">
    <property type="nucleotide sequence ID" value="NZ_JACWZY010000037.1"/>
</dbReference>
<comment type="caution">
    <text evidence="1">The sequence shown here is derived from an EMBL/GenBank/DDBJ whole genome shotgun (WGS) entry which is preliminary data.</text>
</comment>
<name>A0A927AUU3_9BACT</name>
<accession>A0A927AUU3</accession>
<proteinExistence type="predicted"/>
<dbReference type="Proteomes" id="UP000598820">
    <property type="component" value="Unassembled WGS sequence"/>
</dbReference>
<sequence>MNTEQLIDPLYFDTERVKHEKKIESYFRNENRWNTVFRYLLVEFSPYKDFFAQVEVHDFNWNGDGEWVLLLEKSSRKHCYRNQFIASAKLKFFDNTETHEPIEIAHVFELRCEYQCDLDNEDSIPTLEIFNSKRQLLKDYNDYIFQFYKDQKLHDDTFVLNNLSCVV</sequence>
<gene>
    <name evidence="1" type="ORF">IC229_29600</name>
</gene>
<evidence type="ECO:0000313" key="1">
    <source>
        <dbReference type="EMBL" id="MBD2704823.1"/>
    </source>
</evidence>
<keyword evidence="2" id="KW-1185">Reference proteome</keyword>
<reference evidence="1" key="1">
    <citation type="submission" date="2020-09" db="EMBL/GenBank/DDBJ databases">
        <authorList>
            <person name="Kim M.K."/>
        </authorList>
    </citation>
    <scope>NUCLEOTIDE SEQUENCE</scope>
    <source>
        <strain evidence="1">BT702</strain>
    </source>
</reference>
<dbReference type="AlphaFoldDB" id="A0A927AUU3"/>
<dbReference type="EMBL" id="JACWZY010000037">
    <property type="protein sequence ID" value="MBD2704823.1"/>
    <property type="molecule type" value="Genomic_DNA"/>
</dbReference>
<organism evidence="1 2">
    <name type="scientific">Spirosoma profusum</name>
    <dbReference type="NCBI Taxonomy" id="2771354"/>
    <lineage>
        <taxon>Bacteria</taxon>
        <taxon>Pseudomonadati</taxon>
        <taxon>Bacteroidota</taxon>
        <taxon>Cytophagia</taxon>
        <taxon>Cytophagales</taxon>
        <taxon>Cytophagaceae</taxon>
        <taxon>Spirosoma</taxon>
    </lineage>
</organism>
<protein>
    <submittedName>
        <fullName evidence="1">Uncharacterized protein</fullName>
    </submittedName>
</protein>
<evidence type="ECO:0000313" key="2">
    <source>
        <dbReference type="Proteomes" id="UP000598820"/>
    </source>
</evidence>